<feature type="transmembrane region" description="Helical" evidence="7">
    <location>
        <begin position="129"/>
        <end position="153"/>
    </location>
</feature>
<dbReference type="PANTHER" id="PTHR43386:SF1">
    <property type="entry name" value="D,D-DIPEPTIDE TRANSPORT SYSTEM PERMEASE PROTEIN DDPC-RELATED"/>
    <property type="match status" value="1"/>
</dbReference>
<sequence length="336" mass="35582">MADAAAQVVIAEPLSRPAPGAFGRTVGFFRTLMRTKPLGFISLIIILALGVLAAFPGAFATHEPADTRAGVRLQKYCLGPQDTFLCPTVVERSATFGDRNVPGKLSNPFGTDQLGRDNYSRIVYGARNAFYVGVGAVLISTALALFVGVTSGYFGGRYDAILQRLVDAVMALPVLVVLLAATTMLGGATFGKLIVLLGLLGGFSGSRVIRSAVISVRSAQFLEAARVLGATDARIMVRHVIPNIFGPLMVQATIGIGSIILAEAALSFLGFGVVNPDQPTWGQMLQISQQIASIRPDQLVWPGLFIALAVFSFNMLGDALRDLLDPRLRGARGSFS</sequence>
<evidence type="ECO:0000256" key="2">
    <source>
        <dbReference type="ARBA" id="ARBA00022448"/>
    </source>
</evidence>
<dbReference type="PROSITE" id="PS50928">
    <property type="entry name" value="ABC_TM1"/>
    <property type="match status" value="1"/>
</dbReference>
<feature type="transmembrane region" description="Helical" evidence="7">
    <location>
        <begin position="38"/>
        <end position="59"/>
    </location>
</feature>
<dbReference type="RefSeq" id="WP_098503424.1">
    <property type="nucleotide sequence ID" value="NZ_PDJQ01000001.1"/>
</dbReference>
<evidence type="ECO:0000313" key="10">
    <source>
        <dbReference type="Proteomes" id="UP000223071"/>
    </source>
</evidence>
<comment type="caution">
    <text evidence="9">The sequence shown here is derived from an EMBL/GenBank/DDBJ whole genome shotgun (WGS) entry which is preliminary data.</text>
</comment>
<proteinExistence type="inferred from homology"/>
<evidence type="ECO:0000259" key="8">
    <source>
        <dbReference type="PROSITE" id="PS50928"/>
    </source>
</evidence>
<dbReference type="Pfam" id="PF00528">
    <property type="entry name" value="BPD_transp_1"/>
    <property type="match status" value="1"/>
</dbReference>
<dbReference type="CDD" id="cd06261">
    <property type="entry name" value="TM_PBP2"/>
    <property type="match status" value="1"/>
</dbReference>
<keyword evidence="3" id="KW-1003">Cell membrane</keyword>
<keyword evidence="2 7" id="KW-0813">Transport</keyword>
<comment type="subcellular location">
    <subcellularLocation>
        <location evidence="1 7">Cell membrane</location>
        <topology evidence="1 7">Multi-pass membrane protein</topology>
    </subcellularLocation>
</comment>
<evidence type="ECO:0000313" key="9">
    <source>
        <dbReference type="EMBL" id="PFG74002.1"/>
    </source>
</evidence>
<dbReference type="EMBL" id="PDJQ01000001">
    <property type="protein sequence ID" value="PFG74002.1"/>
    <property type="molecule type" value="Genomic_DNA"/>
</dbReference>
<evidence type="ECO:0000256" key="5">
    <source>
        <dbReference type="ARBA" id="ARBA00022989"/>
    </source>
</evidence>
<reference evidence="9 10" key="1">
    <citation type="submission" date="2017-09" db="EMBL/GenBank/DDBJ databases">
        <title>Sequencing the genomes of two abundant thermophiles in Great Basin hot springs: Thermocrinis jamiesonii and novel Chloroflexi Thermoflexus hugenholtzii.</title>
        <authorList>
            <person name="Hedlund B."/>
        </authorList>
    </citation>
    <scope>NUCLEOTIDE SEQUENCE [LARGE SCALE GENOMIC DNA]</scope>
    <source>
        <strain evidence="9 10">G233</strain>
    </source>
</reference>
<dbReference type="Gene3D" id="1.10.3720.10">
    <property type="entry name" value="MetI-like"/>
    <property type="match status" value="1"/>
</dbReference>
<dbReference type="InterPro" id="IPR050366">
    <property type="entry name" value="BP-dependent_transpt_permease"/>
</dbReference>
<evidence type="ECO:0000256" key="4">
    <source>
        <dbReference type="ARBA" id="ARBA00022692"/>
    </source>
</evidence>
<evidence type="ECO:0000256" key="7">
    <source>
        <dbReference type="RuleBase" id="RU363032"/>
    </source>
</evidence>
<dbReference type="GO" id="GO:0055085">
    <property type="term" value="P:transmembrane transport"/>
    <property type="evidence" value="ECO:0007669"/>
    <property type="project" value="InterPro"/>
</dbReference>
<dbReference type="InterPro" id="IPR035906">
    <property type="entry name" value="MetI-like_sf"/>
</dbReference>
<accession>A0A2A9HFT2</accession>
<gene>
    <name evidence="9" type="ORF">A9A59_1209</name>
</gene>
<dbReference type="PANTHER" id="PTHR43386">
    <property type="entry name" value="OLIGOPEPTIDE TRANSPORT SYSTEM PERMEASE PROTEIN APPC"/>
    <property type="match status" value="1"/>
</dbReference>
<feature type="transmembrane region" description="Helical" evidence="7">
    <location>
        <begin position="165"/>
        <end position="184"/>
    </location>
</feature>
<keyword evidence="4 7" id="KW-0812">Transmembrane</keyword>
<evidence type="ECO:0000256" key="3">
    <source>
        <dbReference type="ARBA" id="ARBA00022475"/>
    </source>
</evidence>
<name>A0A2A9HFT2_TEPT2</name>
<feature type="transmembrane region" description="Helical" evidence="7">
    <location>
        <begin position="299"/>
        <end position="320"/>
    </location>
</feature>
<feature type="domain" description="ABC transmembrane type-1" evidence="8">
    <location>
        <begin position="126"/>
        <end position="317"/>
    </location>
</feature>
<comment type="similarity">
    <text evidence="7">Belongs to the binding-protein-dependent transport system permease family.</text>
</comment>
<protein>
    <submittedName>
        <fullName evidence="9">Peptide/nickel transport system permease protein</fullName>
    </submittedName>
</protein>
<evidence type="ECO:0000256" key="6">
    <source>
        <dbReference type="ARBA" id="ARBA00023136"/>
    </source>
</evidence>
<dbReference type="InterPro" id="IPR000515">
    <property type="entry name" value="MetI-like"/>
</dbReference>
<dbReference type="SUPFAM" id="SSF161098">
    <property type="entry name" value="MetI-like"/>
    <property type="match status" value="1"/>
</dbReference>
<keyword evidence="6 7" id="KW-0472">Membrane</keyword>
<dbReference type="AlphaFoldDB" id="A0A2A9HFT2"/>
<keyword evidence="5 7" id="KW-1133">Transmembrane helix</keyword>
<feature type="transmembrane region" description="Helical" evidence="7">
    <location>
        <begin position="244"/>
        <end position="274"/>
    </location>
</feature>
<organism evidence="9 10">
    <name type="scientific">Tepidiforma thermophila (strain KCTC 52669 / CGMCC 1.13589 / G233)</name>
    <dbReference type="NCBI Taxonomy" id="2761530"/>
    <lineage>
        <taxon>Bacteria</taxon>
        <taxon>Bacillati</taxon>
        <taxon>Chloroflexota</taxon>
        <taxon>Tepidiformia</taxon>
        <taxon>Tepidiformales</taxon>
        <taxon>Tepidiformaceae</taxon>
        <taxon>Tepidiforma</taxon>
    </lineage>
</organism>
<evidence type="ECO:0000256" key="1">
    <source>
        <dbReference type="ARBA" id="ARBA00004651"/>
    </source>
</evidence>
<dbReference type="GO" id="GO:0005886">
    <property type="term" value="C:plasma membrane"/>
    <property type="evidence" value="ECO:0007669"/>
    <property type="project" value="UniProtKB-SubCell"/>
</dbReference>
<keyword evidence="10" id="KW-1185">Reference proteome</keyword>
<dbReference type="Proteomes" id="UP000223071">
    <property type="component" value="Unassembled WGS sequence"/>
</dbReference>